<evidence type="ECO:0000313" key="4">
    <source>
        <dbReference type="Proteomes" id="UP000253728"/>
    </source>
</evidence>
<organism evidence="3 4">
    <name type="scientific">Aggregatibacter aphrophilus</name>
    <name type="common">Haemophilus aphrophilus</name>
    <dbReference type="NCBI Taxonomy" id="732"/>
    <lineage>
        <taxon>Bacteria</taxon>
        <taxon>Pseudomonadati</taxon>
        <taxon>Pseudomonadota</taxon>
        <taxon>Gammaproteobacteria</taxon>
        <taxon>Pasteurellales</taxon>
        <taxon>Pasteurellaceae</taxon>
        <taxon>Aggregatibacter</taxon>
    </lineage>
</organism>
<dbReference type="SUPFAM" id="SSF51735">
    <property type="entry name" value="NAD(P)-binding Rossmann-fold domains"/>
    <property type="match status" value="1"/>
</dbReference>
<feature type="transmembrane region" description="Helical" evidence="1">
    <location>
        <begin position="101"/>
        <end position="128"/>
    </location>
</feature>
<accession>A0A336NAK7</accession>
<dbReference type="Gene3D" id="3.40.50.720">
    <property type="entry name" value="NAD(P)-binding Rossmann-like Domain"/>
    <property type="match status" value="1"/>
</dbReference>
<keyword evidence="1" id="KW-0472">Membrane</keyword>
<dbReference type="Pfam" id="PF03446">
    <property type="entry name" value="NAD_binding_2"/>
    <property type="match status" value="1"/>
</dbReference>
<feature type="domain" description="6-phosphogluconate dehydrogenase NADP-binding" evidence="2">
    <location>
        <begin position="4"/>
        <end position="43"/>
    </location>
</feature>
<evidence type="ECO:0000259" key="2">
    <source>
        <dbReference type="Pfam" id="PF03446"/>
    </source>
</evidence>
<evidence type="ECO:0000313" key="3">
    <source>
        <dbReference type="EMBL" id="SSZ30654.1"/>
    </source>
</evidence>
<protein>
    <recommendedName>
        <fullName evidence="2">6-phosphogluconate dehydrogenase NADP-binding domain-containing protein</fullName>
    </recommendedName>
</protein>
<reference evidence="3 4" key="1">
    <citation type="submission" date="2018-06" db="EMBL/GenBank/DDBJ databases">
        <authorList>
            <consortium name="Pathogen Informatics"/>
            <person name="Doyle S."/>
        </authorList>
    </citation>
    <scope>NUCLEOTIDE SEQUENCE [LARGE SCALE GENOMIC DNA]</scope>
    <source>
        <strain evidence="3 4">NCTC5908</strain>
    </source>
</reference>
<dbReference type="AlphaFoldDB" id="A0A336NAK7"/>
<gene>
    <name evidence="3" type="primary">yeeZ_2</name>
    <name evidence="3" type="ORF">NCTC5908_02488</name>
</gene>
<name>A0A336NAK7_AGGAP</name>
<dbReference type="InterPro" id="IPR036291">
    <property type="entry name" value="NAD(P)-bd_dom_sf"/>
</dbReference>
<keyword evidence="1" id="KW-0812">Transmembrane</keyword>
<dbReference type="GO" id="GO:0050661">
    <property type="term" value="F:NADP binding"/>
    <property type="evidence" value="ECO:0007669"/>
    <property type="project" value="InterPro"/>
</dbReference>
<sequence>MRSVAIVGLGWLGLPLARHLKNLGWDVKGTKRTHEGVEQMRLMRLEAYHLELTPEINADPDDVSALLNVDSLIINIPPSQYFLISISTSKAYKIWLTKPCYMALVILFLLAPLLFFLIFPLILTSLLLHNRIAILVVHWLKSKTD</sequence>
<dbReference type="Proteomes" id="UP000253728">
    <property type="component" value="Unassembled WGS sequence"/>
</dbReference>
<evidence type="ECO:0000256" key="1">
    <source>
        <dbReference type="SAM" id="Phobius"/>
    </source>
</evidence>
<dbReference type="EMBL" id="UFSP01000004">
    <property type="protein sequence ID" value="SSZ30654.1"/>
    <property type="molecule type" value="Genomic_DNA"/>
</dbReference>
<proteinExistence type="predicted"/>
<keyword evidence="1" id="KW-1133">Transmembrane helix</keyword>
<dbReference type="InterPro" id="IPR006115">
    <property type="entry name" value="6PGDH_NADP-bd"/>
</dbReference>